<evidence type="ECO:0000313" key="3">
    <source>
        <dbReference type="Proteomes" id="UP000661112"/>
    </source>
</evidence>
<evidence type="ECO:0000256" key="1">
    <source>
        <dbReference type="SAM" id="Coils"/>
    </source>
</evidence>
<sequence length="367" mass="41045">MASNSAEQSNTTFQLITEDLSKNLFNLQVWLKQVVQFPEDDEAFKARYGSFQDEQGVQTFVAAVANARQVAQNFGNPTTLKQQIASNPNLLMGIDPPKLVYGHLVWLFTQIGNAASTFESTLGSLQQLLEPSNTDQKTRAEYLKTILNGSGGLVSTANNNKSKTEILMSQISPFESQLSQAIQTFNETKLVNQANQRIGLLGSNIDQLKNQAAQAYKQWKGKTMPESVWSEPIESIGDDKEQEGLTMLWDRKKKNARKKYEQLRQEIDAAQAEVQQKSIFTNDLKDFFINGNRVVAAVLSINNNLKKINKVFGDTADRLTDVCNLSSEEKLSNYLWVARALEIPKALEVWKGIKDAAQNFVQNSLVS</sequence>
<keyword evidence="3" id="KW-1185">Reference proteome</keyword>
<dbReference type="Gene3D" id="1.20.1170.10">
    <property type="match status" value="1"/>
</dbReference>
<proteinExistence type="predicted"/>
<organism evidence="2 3">
    <name type="scientific">Anabaena azotica FACHB-119</name>
    <dbReference type="NCBI Taxonomy" id="947527"/>
    <lineage>
        <taxon>Bacteria</taxon>
        <taxon>Bacillati</taxon>
        <taxon>Cyanobacteriota</taxon>
        <taxon>Cyanophyceae</taxon>
        <taxon>Nostocales</taxon>
        <taxon>Nostocaceae</taxon>
        <taxon>Anabaena</taxon>
        <taxon>Anabaena azotica</taxon>
    </lineage>
</organism>
<protein>
    <submittedName>
        <fullName evidence="2">Uncharacterized protein</fullName>
    </submittedName>
</protein>
<dbReference type="Proteomes" id="UP000661112">
    <property type="component" value="Unassembled WGS sequence"/>
</dbReference>
<comment type="caution">
    <text evidence="2">The sequence shown here is derived from an EMBL/GenBank/DDBJ whole genome shotgun (WGS) entry which is preliminary data.</text>
</comment>
<dbReference type="EMBL" id="JACJSG010000100">
    <property type="protein sequence ID" value="MBD2505581.1"/>
    <property type="molecule type" value="Genomic_DNA"/>
</dbReference>
<dbReference type="SUPFAM" id="SSF58100">
    <property type="entry name" value="Bacterial hemolysins"/>
    <property type="match status" value="1"/>
</dbReference>
<reference evidence="2 3" key="1">
    <citation type="journal article" date="2020" name="ISME J.">
        <title>Comparative genomics reveals insights into cyanobacterial evolution and habitat adaptation.</title>
        <authorList>
            <person name="Chen M.Y."/>
            <person name="Teng W.K."/>
            <person name="Zhao L."/>
            <person name="Hu C.X."/>
            <person name="Zhou Y.K."/>
            <person name="Han B.P."/>
            <person name="Song L.R."/>
            <person name="Shu W.S."/>
        </authorList>
    </citation>
    <scope>NUCLEOTIDE SEQUENCE [LARGE SCALE GENOMIC DNA]</scope>
    <source>
        <strain evidence="2 3">FACHB-119</strain>
    </source>
</reference>
<dbReference type="RefSeq" id="WP_190480518.1">
    <property type="nucleotide sequence ID" value="NZ_JACJSG010000100.1"/>
</dbReference>
<feature type="coiled-coil region" evidence="1">
    <location>
        <begin position="246"/>
        <end position="280"/>
    </location>
</feature>
<accession>A0ABR8DHM0</accession>
<keyword evidence="1" id="KW-0175">Coiled coil</keyword>
<name>A0ABR8DHM0_9NOST</name>
<gene>
    <name evidence="2" type="ORF">H6G83_34165</name>
</gene>
<evidence type="ECO:0000313" key="2">
    <source>
        <dbReference type="EMBL" id="MBD2505581.1"/>
    </source>
</evidence>